<dbReference type="PANTHER" id="PTHR11588">
    <property type="entry name" value="TUBULIN"/>
    <property type="match status" value="1"/>
</dbReference>
<dbReference type="InterPro" id="IPR000217">
    <property type="entry name" value="Tubulin"/>
</dbReference>
<reference evidence="6 7" key="1">
    <citation type="journal article" date="2017" name="BMC Genomics">
        <title>Whole-genome assembly of Babesia ovata and comparative genomics between closely related pathogens.</title>
        <authorList>
            <person name="Yamagishi J."/>
            <person name="Asada M."/>
            <person name="Hakimi H."/>
            <person name="Tanaka T.Q."/>
            <person name="Sugimoto C."/>
            <person name="Kawazu S."/>
        </authorList>
    </citation>
    <scope>NUCLEOTIDE SEQUENCE [LARGE SCALE GENOMIC DNA]</scope>
    <source>
        <strain evidence="6 7">Miyake</strain>
    </source>
</reference>
<evidence type="ECO:0000256" key="4">
    <source>
        <dbReference type="ARBA" id="ARBA00023134"/>
    </source>
</evidence>
<evidence type="ECO:0000259" key="5">
    <source>
        <dbReference type="Pfam" id="PF00091"/>
    </source>
</evidence>
<proteinExistence type="inferred from homology"/>
<evidence type="ECO:0000313" key="6">
    <source>
        <dbReference type="EMBL" id="GBE59573.1"/>
    </source>
</evidence>
<dbReference type="GO" id="GO:0005525">
    <property type="term" value="F:GTP binding"/>
    <property type="evidence" value="ECO:0007669"/>
    <property type="project" value="UniProtKB-KW"/>
</dbReference>
<evidence type="ECO:0000256" key="2">
    <source>
        <dbReference type="ARBA" id="ARBA00022701"/>
    </source>
</evidence>
<evidence type="ECO:0000256" key="3">
    <source>
        <dbReference type="ARBA" id="ARBA00022741"/>
    </source>
</evidence>
<organism evidence="6 7">
    <name type="scientific">Babesia ovata</name>
    <dbReference type="NCBI Taxonomy" id="189622"/>
    <lineage>
        <taxon>Eukaryota</taxon>
        <taxon>Sar</taxon>
        <taxon>Alveolata</taxon>
        <taxon>Apicomplexa</taxon>
        <taxon>Aconoidasida</taxon>
        <taxon>Piroplasmida</taxon>
        <taxon>Babesiidae</taxon>
        <taxon>Babesia</taxon>
    </lineage>
</organism>
<dbReference type="InterPro" id="IPR036525">
    <property type="entry name" value="Tubulin/FtsZ_GTPase_sf"/>
</dbReference>
<dbReference type="RefSeq" id="XP_028865816.1">
    <property type="nucleotide sequence ID" value="XM_029009983.1"/>
</dbReference>
<sequence length="574" mass="62609">MSLITIAIGQGGLSLHSAFTQYAADYIAELRYCPSEKASIEHKSKEEFASALDISYFGGKGEKEDDTLLPRSIVVATGIDVSEAFYRVQLGESAKHSMINRNGNRAKRGLNSNSRGWKYDEDHVLHLPEASHDLWCRGFTNATIHEESILEVIRKCMEETDAPGGFVSFASLGGGSGSGIGAYVARILSDQFPKLIHLPAAIAPFTYGECGMQSVNTTMALSYYQDFCDGVLLLQNDIQASLCAKVFGVGSNSFDCFNMLAATNVFHGLRPPSSTCPISGSVRFGNSLNFITDGLCSCPSMKLLNLDLLPLERLDGVKRNAVSIHQIASQLADRLKADPTLVDGLNNEKVSLIAKEPTSQDPVSGTKQRGAQGLKEQIIIKDFSNYEKTEISQSDTKNSFKHVRHIPVKSPDCEHIKITENGISLLNAPSTDAKPTTSSSFKLIKTVGKKRANVTKFNVVAGVQVNVGGNVNENVNLVDLYQDVLFWKHSTRPLQVSYCPSDVGLLGTTMSQISNSQAVVPFLDFTITTAKMCYATNAYMHRFNEDGIAMEELQHGIINVQELMESYGAMSNMP</sequence>
<comment type="caution">
    <text evidence="6">The sequence shown here is derived from an EMBL/GenBank/DDBJ whole genome shotgun (WGS) entry which is preliminary data.</text>
</comment>
<keyword evidence="7" id="KW-1185">Reference proteome</keyword>
<dbReference type="OrthoDB" id="10250004at2759"/>
<dbReference type="EMBL" id="BDSA01000001">
    <property type="protein sequence ID" value="GBE59573.1"/>
    <property type="molecule type" value="Genomic_DNA"/>
</dbReference>
<keyword evidence="2" id="KW-0493">Microtubule</keyword>
<comment type="similarity">
    <text evidence="1">Belongs to the tubulin family.</text>
</comment>
<accession>A0A2H6K9B2</accession>
<dbReference type="PRINTS" id="PR01161">
    <property type="entry name" value="TUBULIN"/>
</dbReference>
<dbReference type="GO" id="GO:0005874">
    <property type="term" value="C:microtubule"/>
    <property type="evidence" value="ECO:0007669"/>
    <property type="project" value="UniProtKB-KW"/>
</dbReference>
<dbReference type="SUPFAM" id="SSF55307">
    <property type="entry name" value="Tubulin C-terminal domain-like"/>
    <property type="match status" value="1"/>
</dbReference>
<keyword evidence="3" id="KW-0547">Nucleotide-binding</keyword>
<dbReference type="AlphaFoldDB" id="A0A2H6K9B2"/>
<dbReference type="SUPFAM" id="SSF52490">
    <property type="entry name" value="Tubulin nucleotide-binding domain-like"/>
    <property type="match status" value="1"/>
</dbReference>
<dbReference type="VEuPathDB" id="PiroplasmaDB:BOVATA_010660"/>
<keyword evidence="4" id="KW-0342">GTP-binding</keyword>
<dbReference type="GO" id="GO:0007017">
    <property type="term" value="P:microtubule-based process"/>
    <property type="evidence" value="ECO:0007669"/>
    <property type="project" value="InterPro"/>
</dbReference>
<feature type="domain" description="Tubulin/FtsZ GTPase" evidence="5">
    <location>
        <begin position="3"/>
        <end position="237"/>
    </location>
</feature>
<evidence type="ECO:0000256" key="1">
    <source>
        <dbReference type="ARBA" id="ARBA00009636"/>
    </source>
</evidence>
<dbReference type="Proteomes" id="UP000236319">
    <property type="component" value="Unassembled WGS sequence"/>
</dbReference>
<dbReference type="Gene3D" id="3.40.50.1440">
    <property type="entry name" value="Tubulin/FtsZ, GTPase domain"/>
    <property type="match status" value="1"/>
</dbReference>
<evidence type="ECO:0000313" key="7">
    <source>
        <dbReference type="Proteomes" id="UP000236319"/>
    </source>
</evidence>
<dbReference type="GeneID" id="39873343"/>
<protein>
    <submittedName>
        <fullName evidence="6">Tubulin delta chain</fullName>
    </submittedName>
</protein>
<dbReference type="InterPro" id="IPR008280">
    <property type="entry name" value="Tub_FtsZ_C"/>
</dbReference>
<gene>
    <name evidence="6" type="ORF">BOVATA_010660</name>
</gene>
<dbReference type="InterPro" id="IPR003008">
    <property type="entry name" value="Tubulin_FtsZ_GTPase"/>
</dbReference>
<dbReference type="Pfam" id="PF00091">
    <property type="entry name" value="Tubulin"/>
    <property type="match status" value="1"/>
</dbReference>
<name>A0A2H6K9B2_9APIC</name>